<dbReference type="Gene3D" id="1.10.10.2840">
    <property type="entry name" value="PucR C-terminal helix-turn-helix domain"/>
    <property type="match status" value="1"/>
</dbReference>
<organism evidence="2 3">
    <name type="scientific">Weissella ceti</name>
    <dbReference type="NCBI Taxonomy" id="759620"/>
    <lineage>
        <taxon>Bacteria</taxon>
        <taxon>Bacillati</taxon>
        <taxon>Bacillota</taxon>
        <taxon>Bacilli</taxon>
        <taxon>Lactobacillales</taxon>
        <taxon>Lactobacillaceae</taxon>
        <taxon>Weissella</taxon>
    </lineage>
</organism>
<dbReference type="OrthoDB" id="9787476at2"/>
<reference evidence="2 3" key="1">
    <citation type="journal article" date="2014" name="Genome Announc.">
        <title>Complete Genome Sequences of Fish Pathogenic Weissella ceti Strains WS74 and WS105.</title>
        <authorList>
            <person name="Figueiredo H.C."/>
            <person name="Leal C.A."/>
            <person name="Dorella F.A."/>
            <person name="Carvalho A.F."/>
            <person name="Soares S.C."/>
            <person name="Pereira F.L."/>
            <person name="Azevedo V.A."/>
        </authorList>
    </citation>
    <scope>NUCLEOTIDE SEQUENCE [LARGE SCALE GENOMIC DNA]</scope>
    <source>
        <strain evidence="2 3">WS74</strain>
    </source>
</reference>
<evidence type="ECO:0000313" key="3">
    <source>
        <dbReference type="Proteomes" id="UP000029079"/>
    </source>
</evidence>
<dbReference type="Proteomes" id="UP000029079">
    <property type="component" value="Chromosome"/>
</dbReference>
<dbReference type="KEGG" id="wct:WS74_0741"/>
<keyword evidence="3" id="KW-1185">Reference proteome</keyword>
<dbReference type="EMBL" id="CP009223">
    <property type="protein sequence ID" value="AIM62993.1"/>
    <property type="molecule type" value="Genomic_DNA"/>
</dbReference>
<sequence length="346" mass="38790">MILTYPIAKAVFTKIQADITPISLMITTPTGKILTSDQPNWTNETLSIPSEALENTSPLQLINQADPVYLIPLVFRSQKIGYLGLVGSLATIDPLIKIVSRSANLILAEEMFNANAETRQLPATRAKFLDQWLHRDPDTFSHDFILLGQSFGYDVLKPHRILVVSGSITSDELKDYALHALPLSDNNQQMIILDGHNPTLDELSITQPAGISAPTLNLKQALQQAQSALNQALTLPITSPVDWQRSQYITLLLSSAMQLKRPFSFKSNSNTTDLLNTFRVYFENNGHLQQTADALHIHRNTLNYRLDMIHRTTELDPRNYQDLIFLYIVFLGHRQGENGSDTTLSL</sequence>
<dbReference type="InterPro" id="IPR051448">
    <property type="entry name" value="CdaR-like_regulators"/>
</dbReference>
<dbReference type="Pfam" id="PF13556">
    <property type="entry name" value="HTH_30"/>
    <property type="match status" value="1"/>
</dbReference>
<gene>
    <name evidence="2" type="ORF">WS74_0741</name>
</gene>
<protein>
    <recommendedName>
        <fullName evidence="1">PucR C-terminal helix-turn-helix domain-containing protein</fullName>
    </recommendedName>
</protein>
<accession>A0A075U0F0</accession>
<dbReference type="PANTHER" id="PTHR33744:SF15">
    <property type="entry name" value="CARBOHYDRATE DIACID REGULATOR"/>
    <property type="match status" value="1"/>
</dbReference>
<proteinExistence type="predicted"/>
<dbReference type="InterPro" id="IPR042070">
    <property type="entry name" value="PucR_C-HTH_sf"/>
</dbReference>
<reference evidence="3" key="2">
    <citation type="submission" date="2014-08" db="EMBL/GenBank/DDBJ databases">
        <title>Complete genome of Weissella ceti strain WS74 isolated from diseased rainbow trout in Brazil.</title>
        <authorList>
            <person name="Figueiredo H.C.P."/>
            <person name="Leal C.A.G."/>
            <person name="Pereira F.L."/>
            <person name="Soares S.C."/>
            <person name="Dorella F.A."/>
            <person name="Carvalho A.F."/>
            <person name="Azevedo V.A.C."/>
        </authorList>
    </citation>
    <scope>NUCLEOTIDE SEQUENCE [LARGE SCALE GENOMIC DNA]</scope>
    <source>
        <strain evidence="3">WS74</strain>
    </source>
</reference>
<dbReference type="PANTHER" id="PTHR33744">
    <property type="entry name" value="CARBOHYDRATE DIACID REGULATOR"/>
    <property type="match status" value="1"/>
</dbReference>
<dbReference type="InterPro" id="IPR025736">
    <property type="entry name" value="PucR_C-HTH_dom"/>
</dbReference>
<dbReference type="KEGG" id="wce:WS08_0739"/>
<feature type="domain" description="PucR C-terminal helix-turn-helix" evidence="1">
    <location>
        <begin position="274"/>
        <end position="328"/>
    </location>
</feature>
<dbReference type="AlphaFoldDB" id="A0A075U0F0"/>
<dbReference type="RefSeq" id="WP_009496444.1">
    <property type="nucleotide sequence ID" value="NZ_CP009223.1"/>
</dbReference>
<evidence type="ECO:0000313" key="2">
    <source>
        <dbReference type="EMBL" id="AIM62993.1"/>
    </source>
</evidence>
<dbReference type="STRING" id="759620.WS105_0802"/>
<name>A0A075U0F0_9LACO</name>
<evidence type="ECO:0000259" key="1">
    <source>
        <dbReference type="Pfam" id="PF13556"/>
    </source>
</evidence>